<sequence length="101" mass="11018">MFYREEKDGLTLFVRLTPKAAKDTIVGVEETGDGKSHLSVRIRAVPEDGKANKALIKFLAKEMKIPASAFQLAAGATARLKQLHISGHAGEIAQRFADKLK</sequence>
<dbReference type="SUPFAM" id="SSF69786">
    <property type="entry name" value="YggU-like"/>
    <property type="match status" value="1"/>
</dbReference>
<evidence type="ECO:0000256" key="1">
    <source>
        <dbReference type="ARBA" id="ARBA00010364"/>
    </source>
</evidence>
<dbReference type="KEGG" id="thd:BHV28_11130"/>
<name>A0A1U9JVC7_9HYPH</name>
<proteinExistence type="inferred from homology"/>
<protein>
    <recommendedName>
        <fullName evidence="2">UPF0235 protein BHV28_11130</fullName>
    </recommendedName>
</protein>
<dbReference type="InterPro" id="IPR036591">
    <property type="entry name" value="YggU-like_sf"/>
</dbReference>
<dbReference type="AlphaFoldDB" id="A0A1U9JVC7"/>
<dbReference type="Gene3D" id="3.30.1200.10">
    <property type="entry name" value="YggU-like"/>
    <property type="match status" value="1"/>
</dbReference>
<dbReference type="EMBL" id="CP017315">
    <property type="protein sequence ID" value="AQS41801.1"/>
    <property type="molecule type" value="Genomic_DNA"/>
</dbReference>
<dbReference type="SMART" id="SM01152">
    <property type="entry name" value="DUF167"/>
    <property type="match status" value="1"/>
</dbReference>
<accession>A0A1U9JVC7</accession>
<organism evidence="3 4">
    <name type="scientific">Candidatus Tokpelaia hoelldobleri</name>
    <dbReference type="NCBI Taxonomy" id="1902579"/>
    <lineage>
        <taxon>Bacteria</taxon>
        <taxon>Pseudomonadati</taxon>
        <taxon>Pseudomonadota</taxon>
        <taxon>Alphaproteobacteria</taxon>
        <taxon>Hyphomicrobiales</taxon>
        <taxon>Candidatus Tokpelaia</taxon>
    </lineage>
</organism>
<reference evidence="3 4" key="1">
    <citation type="journal article" date="2010" name="Science">
        <title>Genomic comparison of the ants Camponotus floridanus and Harpegnathos saltator.</title>
        <authorList>
            <person name="Bonasio R."/>
            <person name="Zhang G."/>
            <person name="Ye C."/>
            <person name="Mutti N.S."/>
            <person name="Fang X."/>
            <person name="Qin N."/>
            <person name="Donahue G."/>
            <person name="Yang P."/>
            <person name="Li Q."/>
            <person name="Li C."/>
            <person name="Zhang P."/>
            <person name="Huang Z."/>
            <person name="Berger S.L."/>
            <person name="Reinberg D."/>
            <person name="Wang J."/>
            <person name="Liebig J."/>
        </authorList>
    </citation>
    <scope>NUCLEOTIDE SEQUENCE [LARGE SCALE GENOMIC DNA]</scope>
    <source>
        <strain evidence="3 4">Hsal</strain>
    </source>
</reference>
<dbReference type="Proteomes" id="UP000188912">
    <property type="component" value="Chromosome"/>
</dbReference>
<dbReference type="NCBIfam" id="TIGR00251">
    <property type="entry name" value="DUF167 family protein"/>
    <property type="match status" value="1"/>
</dbReference>
<gene>
    <name evidence="3" type="ORF">BHV28_11130</name>
</gene>
<dbReference type="PANTHER" id="PTHR13420">
    <property type="entry name" value="UPF0235 PROTEIN C15ORF40"/>
    <property type="match status" value="1"/>
</dbReference>
<dbReference type="Pfam" id="PF02594">
    <property type="entry name" value="DUF167"/>
    <property type="match status" value="1"/>
</dbReference>
<evidence type="ECO:0000313" key="3">
    <source>
        <dbReference type="EMBL" id="AQS41801.1"/>
    </source>
</evidence>
<dbReference type="InterPro" id="IPR003746">
    <property type="entry name" value="DUF167"/>
</dbReference>
<keyword evidence="4" id="KW-1185">Reference proteome</keyword>
<dbReference type="STRING" id="1902579.BHV28_11130"/>
<dbReference type="HAMAP" id="MF_00634">
    <property type="entry name" value="UPF0235"/>
    <property type="match status" value="1"/>
</dbReference>
<evidence type="ECO:0000256" key="2">
    <source>
        <dbReference type="HAMAP-Rule" id="MF_00634"/>
    </source>
</evidence>
<dbReference type="GO" id="GO:0005737">
    <property type="term" value="C:cytoplasm"/>
    <property type="evidence" value="ECO:0007669"/>
    <property type="project" value="TreeGrafter"/>
</dbReference>
<evidence type="ECO:0000313" key="4">
    <source>
        <dbReference type="Proteomes" id="UP000188912"/>
    </source>
</evidence>
<dbReference type="PANTHER" id="PTHR13420:SF7">
    <property type="entry name" value="UPF0235 PROTEIN C15ORF40"/>
    <property type="match status" value="1"/>
</dbReference>
<comment type="similarity">
    <text evidence="1 2">Belongs to the UPF0235 family.</text>
</comment>
<reference evidence="3 4" key="2">
    <citation type="journal article" date="2016" name="Sci. Rep.">
        <title>The genome of Rhizobiales bacteria in predatory ants reveals urease gene functions but no genes for nitrogen fixation.</title>
        <authorList>
            <person name="Neuvonen M.M."/>
            <person name="Tamarit D."/>
            <person name="Naslund K."/>
            <person name="Liebig J."/>
            <person name="Feldhaar H."/>
            <person name="Moran N.A."/>
            <person name="Guy L."/>
            <person name="Andersson S.G."/>
        </authorList>
    </citation>
    <scope>NUCLEOTIDE SEQUENCE [LARGE SCALE GENOMIC DNA]</scope>
    <source>
        <strain evidence="3 4">Hsal</strain>
    </source>
</reference>